<dbReference type="AlphaFoldDB" id="A0AAN6XZZ3"/>
<keyword evidence="1" id="KW-0732">Signal</keyword>
<comment type="caution">
    <text evidence="2">The sequence shown here is derived from an EMBL/GenBank/DDBJ whole genome shotgun (WGS) entry which is preliminary data.</text>
</comment>
<protein>
    <recommendedName>
        <fullName evidence="4">Secreted protein</fullName>
    </recommendedName>
</protein>
<evidence type="ECO:0000313" key="3">
    <source>
        <dbReference type="Proteomes" id="UP001301769"/>
    </source>
</evidence>
<dbReference type="EMBL" id="MU858195">
    <property type="protein sequence ID" value="KAK4209756.1"/>
    <property type="molecule type" value="Genomic_DNA"/>
</dbReference>
<gene>
    <name evidence="2" type="ORF">QBC37DRAFT_377745</name>
</gene>
<feature type="signal peptide" evidence="1">
    <location>
        <begin position="1"/>
        <end position="26"/>
    </location>
</feature>
<feature type="chain" id="PRO_5042936932" description="Secreted protein" evidence="1">
    <location>
        <begin position="27"/>
        <end position="147"/>
    </location>
</feature>
<organism evidence="2 3">
    <name type="scientific">Rhypophila decipiens</name>
    <dbReference type="NCBI Taxonomy" id="261697"/>
    <lineage>
        <taxon>Eukaryota</taxon>
        <taxon>Fungi</taxon>
        <taxon>Dikarya</taxon>
        <taxon>Ascomycota</taxon>
        <taxon>Pezizomycotina</taxon>
        <taxon>Sordariomycetes</taxon>
        <taxon>Sordariomycetidae</taxon>
        <taxon>Sordariales</taxon>
        <taxon>Naviculisporaceae</taxon>
        <taxon>Rhypophila</taxon>
    </lineage>
</organism>
<reference evidence="2" key="2">
    <citation type="submission" date="2023-05" db="EMBL/GenBank/DDBJ databases">
        <authorList>
            <consortium name="Lawrence Berkeley National Laboratory"/>
            <person name="Steindorff A."/>
            <person name="Hensen N."/>
            <person name="Bonometti L."/>
            <person name="Westerberg I."/>
            <person name="Brannstrom I.O."/>
            <person name="Guillou S."/>
            <person name="Cros-Aarteil S."/>
            <person name="Calhoun S."/>
            <person name="Haridas S."/>
            <person name="Kuo A."/>
            <person name="Mondo S."/>
            <person name="Pangilinan J."/>
            <person name="Riley R."/>
            <person name="Labutti K."/>
            <person name="Andreopoulos B."/>
            <person name="Lipzen A."/>
            <person name="Chen C."/>
            <person name="Yanf M."/>
            <person name="Daum C."/>
            <person name="Ng V."/>
            <person name="Clum A."/>
            <person name="Ohm R."/>
            <person name="Martin F."/>
            <person name="Silar P."/>
            <person name="Natvig D."/>
            <person name="Lalanne C."/>
            <person name="Gautier V."/>
            <person name="Ament-Velasquez S.L."/>
            <person name="Kruys A."/>
            <person name="Hutchinson M.I."/>
            <person name="Powell A.J."/>
            <person name="Barry K."/>
            <person name="Miller A.N."/>
            <person name="Grigoriev I.V."/>
            <person name="Debuchy R."/>
            <person name="Gladieux P."/>
            <person name="Thoren M.H."/>
            <person name="Johannesson H."/>
        </authorList>
    </citation>
    <scope>NUCLEOTIDE SEQUENCE</scope>
    <source>
        <strain evidence="2">PSN293</strain>
    </source>
</reference>
<evidence type="ECO:0000313" key="2">
    <source>
        <dbReference type="EMBL" id="KAK4209756.1"/>
    </source>
</evidence>
<reference evidence="2" key="1">
    <citation type="journal article" date="2023" name="Mol. Phylogenet. Evol.">
        <title>Genome-scale phylogeny and comparative genomics of the fungal order Sordariales.</title>
        <authorList>
            <person name="Hensen N."/>
            <person name="Bonometti L."/>
            <person name="Westerberg I."/>
            <person name="Brannstrom I.O."/>
            <person name="Guillou S."/>
            <person name="Cros-Aarteil S."/>
            <person name="Calhoun S."/>
            <person name="Haridas S."/>
            <person name="Kuo A."/>
            <person name="Mondo S."/>
            <person name="Pangilinan J."/>
            <person name="Riley R."/>
            <person name="LaButti K."/>
            <person name="Andreopoulos B."/>
            <person name="Lipzen A."/>
            <person name="Chen C."/>
            <person name="Yan M."/>
            <person name="Daum C."/>
            <person name="Ng V."/>
            <person name="Clum A."/>
            <person name="Steindorff A."/>
            <person name="Ohm R.A."/>
            <person name="Martin F."/>
            <person name="Silar P."/>
            <person name="Natvig D.O."/>
            <person name="Lalanne C."/>
            <person name="Gautier V."/>
            <person name="Ament-Velasquez S.L."/>
            <person name="Kruys A."/>
            <person name="Hutchinson M.I."/>
            <person name="Powell A.J."/>
            <person name="Barry K."/>
            <person name="Miller A.N."/>
            <person name="Grigoriev I.V."/>
            <person name="Debuchy R."/>
            <person name="Gladieux P."/>
            <person name="Hiltunen Thoren M."/>
            <person name="Johannesson H."/>
        </authorList>
    </citation>
    <scope>NUCLEOTIDE SEQUENCE</scope>
    <source>
        <strain evidence="2">PSN293</strain>
    </source>
</reference>
<accession>A0AAN6XZZ3</accession>
<name>A0AAN6XZZ3_9PEZI</name>
<sequence length="147" mass="16023">MKSFFATLSLAVAFLAMVLLQSTCWATALPSNAGISTANTDQVDHVIFKRVADGKIDCETNEDNQVNESQCAEAVKELKEMGKCSVGPNSHNLLICKGVCTIWLKNLTPNFWEGDCADIAVDVETINTKCTNEAHRPMLRSQSVSGR</sequence>
<evidence type="ECO:0008006" key="4">
    <source>
        <dbReference type="Google" id="ProtNLM"/>
    </source>
</evidence>
<keyword evidence="3" id="KW-1185">Reference proteome</keyword>
<dbReference type="Proteomes" id="UP001301769">
    <property type="component" value="Unassembled WGS sequence"/>
</dbReference>
<evidence type="ECO:0000256" key="1">
    <source>
        <dbReference type="SAM" id="SignalP"/>
    </source>
</evidence>
<proteinExistence type="predicted"/>